<feature type="signal peptide" evidence="7">
    <location>
        <begin position="1"/>
        <end position="24"/>
    </location>
</feature>
<feature type="binding site" evidence="5">
    <location>
        <position position="195"/>
    </location>
    <ligand>
        <name>molybdate</name>
        <dbReference type="ChEBI" id="CHEBI:36264"/>
    </ligand>
</feature>
<dbReference type="NCBIfam" id="TIGR01256">
    <property type="entry name" value="modA"/>
    <property type="match status" value="1"/>
</dbReference>
<feature type="binding site" evidence="5">
    <location>
        <position position="58"/>
    </location>
    <ligand>
        <name>molybdate</name>
        <dbReference type="ChEBI" id="CHEBI:36264"/>
    </ligand>
</feature>
<reference evidence="9" key="2">
    <citation type="submission" date="2015-07" db="EMBL/GenBank/DDBJ databases">
        <title>MeaNS - Measles Nucleotide Surveillance Program.</title>
        <authorList>
            <person name="Tran T."/>
            <person name="Druce J."/>
        </authorList>
    </citation>
    <scope>NUCLEOTIDE SEQUENCE</scope>
    <source>
        <strain evidence="9">DSM 9887</strain>
    </source>
</reference>
<evidence type="ECO:0000256" key="7">
    <source>
        <dbReference type="SAM" id="SignalP"/>
    </source>
</evidence>
<dbReference type="STRING" id="54915.ADS79_20755"/>
<dbReference type="Proteomes" id="UP000319578">
    <property type="component" value="Unassembled WGS sequence"/>
</dbReference>
<reference evidence="8 11" key="3">
    <citation type="submission" date="2019-06" db="EMBL/GenBank/DDBJ databases">
        <title>Whole genome shotgun sequence of Brevibacillus reuszeri NBRC 15719.</title>
        <authorList>
            <person name="Hosoyama A."/>
            <person name="Uohara A."/>
            <person name="Ohji S."/>
            <person name="Ichikawa N."/>
        </authorList>
    </citation>
    <scope>NUCLEOTIDE SEQUENCE [LARGE SCALE GENOMIC DNA]</scope>
    <source>
        <strain evidence="8 11">NBRC 15719</strain>
    </source>
</reference>
<dbReference type="Gene3D" id="3.40.190.10">
    <property type="entry name" value="Periplasmic binding protein-like II"/>
    <property type="match status" value="2"/>
</dbReference>
<comment type="caution">
    <text evidence="9">The sequence shown here is derived from an EMBL/GenBank/DDBJ whole genome shotgun (WGS) entry which is preliminary data.</text>
</comment>
<keyword evidence="11" id="KW-1185">Reference proteome</keyword>
<evidence type="ECO:0000256" key="4">
    <source>
        <dbReference type="ARBA" id="ARBA00022729"/>
    </source>
</evidence>
<proteinExistence type="inferred from homology"/>
<dbReference type="PIRSF" id="PIRSF004846">
    <property type="entry name" value="ModA"/>
    <property type="match status" value="1"/>
</dbReference>
<dbReference type="PANTHER" id="PTHR30632:SF0">
    <property type="entry name" value="SULFATE-BINDING PROTEIN"/>
    <property type="match status" value="1"/>
</dbReference>
<evidence type="ECO:0000256" key="3">
    <source>
        <dbReference type="ARBA" id="ARBA00022723"/>
    </source>
</evidence>
<evidence type="ECO:0000313" key="10">
    <source>
        <dbReference type="Proteomes" id="UP000036834"/>
    </source>
</evidence>
<evidence type="ECO:0000313" key="8">
    <source>
        <dbReference type="EMBL" id="GED66486.1"/>
    </source>
</evidence>
<feature type="compositionally biased region" description="Low complexity" evidence="6">
    <location>
        <begin position="23"/>
        <end position="41"/>
    </location>
</feature>
<dbReference type="Proteomes" id="UP000036834">
    <property type="component" value="Unassembled WGS sequence"/>
</dbReference>
<reference evidence="10" key="1">
    <citation type="submission" date="2015-07" db="EMBL/GenBank/DDBJ databases">
        <title>Genome sequencing project for genomic taxonomy and phylogenomics of Bacillus-like bacteria.</title>
        <authorList>
            <person name="Liu B."/>
            <person name="Wang J."/>
            <person name="Zhu Y."/>
            <person name="Liu G."/>
            <person name="Chen Q."/>
            <person name="Chen Z."/>
            <person name="Lan J."/>
            <person name="Che J."/>
            <person name="Ge C."/>
            <person name="Shi H."/>
            <person name="Pan Z."/>
            <person name="Liu X."/>
        </authorList>
    </citation>
    <scope>NUCLEOTIDE SEQUENCE [LARGE SCALE GENOMIC DNA]</scope>
    <source>
        <strain evidence="10">DSM 9887</strain>
    </source>
</reference>
<dbReference type="GO" id="GO:0046872">
    <property type="term" value="F:metal ion binding"/>
    <property type="evidence" value="ECO:0007669"/>
    <property type="project" value="UniProtKB-KW"/>
</dbReference>
<dbReference type="FunFam" id="3.40.190.10:FF:000035">
    <property type="entry name" value="Molybdate ABC transporter substrate-binding protein"/>
    <property type="match status" value="1"/>
</dbReference>
<dbReference type="GO" id="GO:1901359">
    <property type="term" value="F:tungstate binding"/>
    <property type="evidence" value="ECO:0007669"/>
    <property type="project" value="UniProtKB-ARBA"/>
</dbReference>
<keyword evidence="3 5" id="KW-0479">Metal-binding</keyword>
<keyword evidence="4 7" id="KW-0732">Signal</keyword>
<keyword evidence="2 5" id="KW-0500">Molybdenum</keyword>
<feature type="region of interest" description="Disordered" evidence="6">
    <location>
        <begin position="23"/>
        <end position="45"/>
    </location>
</feature>
<sequence length="275" mass="29179">MKKQLLAIGAALCLLLTACSTSQPAPQQSAPQQNTPAAPEAKQPEAEKVELMISAAASLTDALTELKASFETEHPGTTLTFNFGSSGKLATQISQGAPSDVFLSASKKDMDGLEEKQLIDKATRQDFTGNALVLVANANGTPAITSFEELNNPAIKHIAVGEPETVPAGRYAKETLEALKLWESLSGRMVYGSDVRQVLTFVESGNAEVGVVYSSDAVISKNVKVLATAKPEWHKPIVYPGAVVAATQHGDAAKAFLTYLTSDKGKEILKKYGFQ</sequence>
<dbReference type="OrthoDB" id="9785015at2"/>
<evidence type="ECO:0000256" key="5">
    <source>
        <dbReference type="PIRSR" id="PIRSR004846-1"/>
    </source>
</evidence>
<comment type="similarity">
    <text evidence="1">Belongs to the bacterial solute-binding protein ModA family.</text>
</comment>
<dbReference type="RefSeq" id="WP_049740277.1">
    <property type="nucleotide sequence ID" value="NZ_BJON01000002.1"/>
</dbReference>
<organism evidence="9 10">
    <name type="scientific">Brevibacillus reuszeri</name>
    <dbReference type="NCBI Taxonomy" id="54915"/>
    <lineage>
        <taxon>Bacteria</taxon>
        <taxon>Bacillati</taxon>
        <taxon>Bacillota</taxon>
        <taxon>Bacilli</taxon>
        <taxon>Bacillales</taxon>
        <taxon>Paenibacillaceae</taxon>
        <taxon>Brevibacillus</taxon>
    </lineage>
</organism>
<evidence type="ECO:0000256" key="6">
    <source>
        <dbReference type="SAM" id="MobiDB-lite"/>
    </source>
</evidence>
<dbReference type="CDD" id="cd13537">
    <property type="entry name" value="PBP2_YvgL_like"/>
    <property type="match status" value="1"/>
</dbReference>
<feature type="chain" id="PRO_5005533512" evidence="7">
    <location>
        <begin position="25"/>
        <end position="275"/>
    </location>
</feature>
<dbReference type="EMBL" id="LGIQ01000009">
    <property type="protein sequence ID" value="KNB71243.1"/>
    <property type="molecule type" value="Genomic_DNA"/>
</dbReference>
<accession>A0A0K9YR92</accession>
<dbReference type="SUPFAM" id="SSF53850">
    <property type="entry name" value="Periplasmic binding protein-like II"/>
    <property type="match status" value="1"/>
</dbReference>
<evidence type="ECO:0000256" key="1">
    <source>
        <dbReference type="ARBA" id="ARBA00009175"/>
    </source>
</evidence>
<dbReference type="GO" id="GO:0030973">
    <property type="term" value="F:molybdate ion binding"/>
    <property type="evidence" value="ECO:0007669"/>
    <property type="project" value="UniProtKB-ARBA"/>
</dbReference>
<protein>
    <submittedName>
        <fullName evidence="8">Molybdate ABC transporter substrate-binding protein</fullName>
    </submittedName>
    <submittedName>
        <fullName evidence="9">Molybdenum ABC transporter substrate-binding protein</fullName>
    </submittedName>
</protein>
<dbReference type="Pfam" id="PF13531">
    <property type="entry name" value="SBP_bac_11"/>
    <property type="match status" value="1"/>
</dbReference>
<evidence type="ECO:0000313" key="9">
    <source>
        <dbReference type="EMBL" id="KNB71243.1"/>
    </source>
</evidence>
<gene>
    <name evidence="9" type="ORF">ADS79_20755</name>
    <name evidence="8" type="ORF">BRE01_01880</name>
</gene>
<feature type="binding site" evidence="5">
    <location>
        <position position="86"/>
    </location>
    <ligand>
        <name>molybdate</name>
        <dbReference type="ChEBI" id="CHEBI:36264"/>
    </ligand>
</feature>
<dbReference type="AlphaFoldDB" id="A0A0K9YR92"/>
<evidence type="ECO:0000313" key="11">
    <source>
        <dbReference type="Proteomes" id="UP000319578"/>
    </source>
</evidence>
<dbReference type="InterPro" id="IPR005950">
    <property type="entry name" value="ModA"/>
</dbReference>
<dbReference type="PANTHER" id="PTHR30632">
    <property type="entry name" value="MOLYBDATE-BINDING PERIPLASMIC PROTEIN"/>
    <property type="match status" value="1"/>
</dbReference>
<feature type="binding site" evidence="5">
    <location>
        <position position="168"/>
    </location>
    <ligand>
        <name>molybdate</name>
        <dbReference type="ChEBI" id="CHEBI:36264"/>
    </ligand>
</feature>
<dbReference type="EMBL" id="BJON01000002">
    <property type="protein sequence ID" value="GED66486.1"/>
    <property type="molecule type" value="Genomic_DNA"/>
</dbReference>
<dbReference type="PROSITE" id="PS51257">
    <property type="entry name" value="PROKAR_LIPOPROTEIN"/>
    <property type="match status" value="1"/>
</dbReference>
<dbReference type="PATRIC" id="fig|54915.3.peg.3271"/>
<evidence type="ECO:0000256" key="2">
    <source>
        <dbReference type="ARBA" id="ARBA00022505"/>
    </source>
</evidence>
<dbReference type="InterPro" id="IPR041879">
    <property type="entry name" value="YvgL-like_PBP2"/>
</dbReference>
<dbReference type="GO" id="GO:0015689">
    <property type="term" value="P:molybdate ion transport"/>
    <property type="evidence" value="ECO:0007669"/>
    <property type="project" value="InterPro"/>
</dbReference>
<dbReference type="InterPro" id="IPR050682">
    <property type="entry name" value="ModA/WtpA"/>
</dbReference>
<feature type="binding site" evidence="5">
    <location>
        <position position="213"/>
    </location>
    <ligand>
        <name>molybdate</name>
        <dbReference type="ChEBI" id="CHEBI:36264"/>
    </ligand>
</feature>
<name>A0A0K9YR92_9BACL</name>